<dbReference type="Proteomes" id="UP001152888">
    <property type="component" value="Unassembled WGS sequence"/>
</dbReference>
<gene>
    <name evidence="1" type="ORF">ACAOBT_LOCUS21741</name>
</gene>
<evidence type="ECO:0000313" key="2">
    <source>
        <dbReference type="Proteomes" id="UP001152888"/>
    </source>
</evidence>
<accession>A0A9P0PPJ8</accession>
<reference evidence="1" key="1">
    <citation type="submission" date="2022-03" db="EMBL/GenBank/DDBJ databases">
        <authorList>
            <person name="Sayadi A."/>
        </authorList>
    </citation>
    <scope>NUCLEOTIDE SEQUENCE</scope>
</reference>
<organism evidence="1 2">
    <name type="scientific">Acanthoscelides obtectus</name>
    <name type="common">Bean weevil</name>
    <name type="synonym">Bruchus obtectus</name>
    <dbReference type="NCBI Taxonomy" id="200917"/>
    <lineage>
        <taxon>Eukaryota</taxon>
        <taxon>Metazoa</taxon>
        <taxon>Ecdysozoa</taxon>
        <taxon>Arthropoda</taxon>
        <taxon>Hexapoda</taxon>
        <taxon>Insecta</taxon>
        <taxon>Pterygota</taxon>
        <taxon>Neoptera</taxon>
        <taxon>Endopterygota</taxon>
        <taxon>Coleoptera</taxon>
        <taxon>Polyphaga</taxon>
        <taxon>Cucujiformia</taxon>
        <taxon>Chrysomeloidea</taxon>
        <taxon>Chrysomelidae</taxon>
        <taxon>Bruchinae</taxon>
        <taxon>Bruchini</taxon>
        <taxon>Acanthoscelides</taxon>
    </lineage>
</organism>
<dbReference type="AlphaFoldDB" id="A0A9P0PPJ8"/>
<dbReference type="EMBL" id="CAKOFQ010007185">
    <property type="protein sequence ID" value="CAH1993791.1"/>
    <property type="molecule type" value="Genomic_DNA"/>
</dbReference>
<evidence type="ECO:0000313" key="1">
    <source>
        <dbReference type="EMBL" id="CAH1993791.1"/>
    </source>
</evidence>
<name>A0A9P0PPJ8_ACAOB</name>
<sequence>MNSVDFGYPIPRTSNIEAFLALLSKVWGKPATSENAIAGFEATQKRCQIMRLFKNLPVTRRIPLLHKCSPTLNLLWTMKRNLHQ</sequence>
<comment type="caution">
    <text evidence="1">The sequence shown here is derived from an EMBL/GenBank/DDBJ whole genome shotgun (WGS) entry which is preliminary data.</text>
</comment>
<protein>
    <submittedName>
        <fullName evidence="1">Uncharacterized protein</fullName>
    </submittedName>
</protein>
<proteinExistence type="predicted"/>
<keyword evidence="2" id="KW-1185">Reference proteome</keyword>